<dbReference type="EMBL" id="WQMT02000011">
    <property type="protein sequence ID" value="KAG9217860.1"/>
    <property type="molecule type" value="Genomic_DNA"/>
</dbReference>
<reference evidence="1 2" key="1">
    <citation type="journal article" date="2021" name="Appl. Environ. Microbiol.">
        <title>Genetic linkage and physical mapping for an oyster mushroom Pleurotus cornucopiae and QTL analysis for the trait cap color.</title>
        <authorList>
            <person name="Zhang Y."/>
            <person name="Gao W."/>
            <person name="Sonnenberg A."/>
            <person name="Chen Q."/>
            <person name="Zhang J."/>
            <person name="Huang C."/>
        </authorList>
    </citation>
    <scope>NUCLEOTIDE SEQUENCE [LARGE SCALE GENOMIC DNA]</scope>
    <source>
        <strain evidence="1">CCMSSC00406</strain>
    </source>
</reference>
<comment type="caution">
    <text evidence="1">The sequence shown here is derived from an EMBL/GenBank/DDBJ whole genome shotgun (WGS) entry which is preliminary data.</text>
</comment>
<evidence type="ECO:0000313" key="1">
    <source>
        <dbReference type="EMBL" id="KAG9217860.1"/>
    </source>
</evidence>
<protein>
    <submittedName>
        <fullName evidence="1">Uncharacterized protein</fullName>
    </submittedName>
</protein>
<organism evidence="1 2">
    <name type="scientific">Pleurotus cornucopiae</name>
    <name type="common">Cornucopia mushroom</name>
    <dbReference type="NCBI Taxonomy" id="5321"/>
    <lineage>
        <taxon>Eukaryota</taxon>
        <taxon>Fungi</taxon>
        <taxon>Dikarya</taxon>
        <taxon>Basidiomycota</taxon>
        <taxon>Agaricomycotina</taxon>
        <taxon>Agaricomycetes</taxon>
        <taxon>Agaricomycetidae</taxon>
        <taxon>Agaricales</taxon>
        <taxon>Pleurotineae</taxon>
        <taxon>Pleurotaceae</taxon>
        <taxon>Pleurotus</taxon>
    </lineage>
</organism>
<proteinExistence type="predicted"/>
<gene>
    <name evidence="1" type="ORF">CCMSSC00406_0005230</name>
</gene>
<name>A0ACB7IJJ5_PLECO</name>
<dbReference type="Proteomes" id="UP000824881">
    <property type="component" value="Unassembled WGS sequence"/>
</dbReference>
<keyword evidence="2" id="KW-1185">Reference proteome</keyword>
<sequence length="427" mass="47174">MSLLSHPRLNFDILPYPPVPKTQALASLTFKPPPLDGSLTIPEFYDWHYHNSPEHPVLIFPEEDGRQRTVKWAETTQAIHTCARILQRTISAEQGAETIVGIFAASDTITYFTLIAATFRAGFAPFVISARNSPAAVAHLLSTTSAKHVIVGSDTALLEALDAALNLMQESNPSVVLPGRSTMPTFEEIFVADTAFELLPPCRPDVNSLALIFHSSGSTAFPKPIGWSHRQLLQLAVVPYFGERDLTGVRLSCHAMPMYHGMGASQTLWTATMGIAVTAARPQSPPIPATPENVLMSAQATGADIIFCVPSFIEVDNPGLDWEYFTLTKQYTGSYVPNGFGQYELVILVRLRYHTKVQQFKRSLQPNQYHIPSVINGQLDGQDAYYTSDLFVAHPIKPGYYKVFGRADDQLMHNTGEKARMLVMLQL</sequence>
<evidence type="ECO:0000313" key="2">
    <source>
        <dbReference type="Proteomes" id="UP000824881"/>
    </source>
</evidence>
<accession>A0ACB7IJJ5</accession>